<dbReference type="PROSITE" id="PS50949">
    <property type="entry name" value="HTH_GNTR"/>
    <property type="match status" value="1"/>
</dbReference>
<dbReference type="InterPro" id="IPR008920">
    <property type="entry name" value="TF_FadR/GntR_C"/>
</dbReference>
<evidence type="ECO:0000313" key="6">
    <source>
        <dbReference type="Proteomes" id="UP000509782"/>
    </source>
</evidence>
<name>A0A6N0JXX8_ACHDE</name>
<dbReference type="SUPFAM" id="SSF46785">
    <property type="entry name" value="Winged helix' DNA-binding domain"/>
    <property type="match status" value="2"/>
</dbReference>
<evidence type="ECO:0000256" key="2">
    <source>
        <dbReference type="ARBA" id="ARBA00023125"/>
    </source>
</evidence>
<keyword evidence="3" id="KW-0804">Transcription</keyword>
<accession>A0A6N0JXX8</accession>
<gene>
    <name evidence="5" type="ORF">FOC81_31545</name>
</gene>
<feature type="domain" description="HTH gntR-type" evidence="4">
    <location>
        <begin position="31"/>
        <end position="98"/>
    </location>
</feature>
<evidence type="ECO:0000313" key="5">
    <source>
        <dbReference type="EMBL" id="QKQ51446.1"/>
    </source>
</evidence>
<protein>
    <submittedName>
        <fullName evidence="5">GntR family transcriptional regulator</fullName>
    </submittedName>
</protein>
<dbReference type="InterPro" id="IPR011711">
    <property type="entry name" value="GntR_C"/>
</dbReference>
<sequence length="351" mass="38635">MWADTRYFATVKQHPSAASLETSALGANSRAPLYARVADLLRGALAAGKLPQGIVLLEGPLAELLGVTRSPVRQALRELEAEGLARRFDGRGLLAGGEGDGGSPVRLPLSAEMLGLEDLSEPVRKPQGWESIYHAVEHDVVHLSVFGSYRLNEVELARHFGAGRTAARDVLLRLEGLGLVGKDDRQRWTVTPLDERRIRNLYELRWLLEPAALAGAARNTPPEELAGMAERLRKAKSRYPKLTRAALDGMEHDLHVELLSHCSNDSILESLQRTRCILTLSKHVLGAAAPMPNLDPFMQEHLEIIEALEQGRLAQAQEALRLHLEASCEKVVERVGLVQQRVPAPRLSYVS</sequence>
<proteinExistence type="predicted"/>
<reference evidence="5 6" key="1">
    <citation type="submission" date="2020-05" db="EMBL/GenBank/DDBJ databases">
        <title>FDA dAtabase for Regulatory Grade micrObial Sequences (FDA-ARGOS): Supporting development and validation of Infectious Disease Dx tests.</title>
        <authorList>
            <person name="Sproer C."/>
            <person name="Gronow S."/>
            <person name="Severitt S."/>
            <person name="Schroder I."/>
            <person name="Tallon L."/>
            <person name="Sadzewicz L."/>
            <person name="Zhao X."/>
            <person name="Vavikolanu K."/>
            <person name="Mehta A."/>
            <person name="Aluvathingal J."/>
            <person name="Nadendla S."/>
            <person name="Myers T."/>
            <person name="Yan Y."/>
            <person name="Sichtig H."/>
        </authorList>
    </citation>
    <scope>NUCLEOTIDE SEQUENCE [LARGE SCALE GENOMIC DNA]</scope>
    <source>
        <strain evidence="5 6">FDAARGOS_787</strain>
    </source>
</reference>
<keyword evidence="2" id="KW-0238">DNA-binding</keyword>
<dbReference type="GO" id="GO:0003677">
    <property type="term" value="F:DNA binding"/>
    <property type="evidence" value="ECO:0007669"/>
    <property type="project" value="UniProtKB-KW"/>
</dbReference>
<dbReference type="Pfam" id="PF07729">
    <property type="entry name" value="FCD"/>
    <property type="match status" value="1"/>
</dbReference>
<dbReference type="PRINTS" id="PR00035">
    <property type="entry name" value="HTHGNTR"/>
</dbReference>
<dbReference type="InterPro" id="IPR000524">
    <property type="entry name" value="Tscrpt_reg_HTH_GntR"/>
</dbReference>
<dbReference type="PANTHER" id="PTHR43537:SF5">
    <property type="entry name" value="UXU OPERON TRANSCRIPTIONAL REGULATOR"/>
    <property type="match status" value="1"/>
</dbReference>
<evidence type="ECO:0000256" key="3">
    <source>
        <dbReference type="ARBA" id="ARBA00023163"/>
    </source>
</evidence>
<dbReference type="InterPro" id="IPR036390">
    <property type="entry name" value="WH_DNA-bd_sf"/>
</dbReference>
<dbReference type="GO" id="GO:0003700">
    <property type="term" value="F:DNA-binding transcription factor activity"/>
    <property type="evidence" value="ECO:0007669"/>
    <property type="project" value="InterPro"/>
</dbReference>
<organism evidence="5 6">
    <name type="scientific">Achromobacter denitrificans</name>
    <name type="common">Alcaligenes denitrificans</name>
    <dbReference type="NCBI Taxonomy" id="32002"/>
    <lineage>
        <taxon>Bacteria</taxon>
        <taxon>Pseudomonadati</taxon>
        <taxon>Pseudomonadota</taxon>
        <taxon>Betaproteobacteria</taxon>
        <taxon>Burkholderiales</taxon>
        <taxon>Alcaligenaceae</taxon>
        <taxon>Achromobacter</taxon>
    </lineage>
</organism>
<dbReference type="Gene3D" id="1.10.10.10">
    <property type="entry name" value="Winged helix-like DNA-binding domain superfamily/Winged helix DNA-binding domain"/>
    <property type="match status" value="2"/>
</dbReference>
<dbReference type="EMBL" id="CP054569">
    <property type="protein sequence ID" value="QKQ51446.1"/>
    <property type="molecule type" value="Genomic_DNA"/>
</dbReference>
<dbReference type="CDD" id="cd07377">
    <property type="entry name" value="WHTH_GntR"/>
    <property type="match status" value="1"/>
</dbReference>
<dbReference type="SMART" id="SM00895">
    <property type="entry name" value="FCD"/>
    <property type="match status" value="1"/>
</dbReference>
<dbReference type="SUPFAM" id="SSF48008">
    <property type="entry name" value="GntR ligand-binding domain-like"/>
    <property type="match status" value="1"/>
</dbReference>
<dbReference type="AlphaFoldDB" id="A0A6N0JXX8"/>
<evidence type="ECO:0000259" key="4">
    <source>
        <dbReference type="PROSITE" id="PS50949"/>
    </source>
</evidence>
<dbReference type="InterPro" id="IPR036388">
    <property type="entry name" value="WH-like_DNA-bd_sf"/>
</dbReference>
<dbReference type="Pfam" id="PF00392">
    <property type="entry name" value="GntR"/>
    <property type="match status" value="1"/>
</dbReference>
<dbReference type="Gene3D" id="1.20.120.530">
    <property type="entry name" value="GntR ligand-binding domain-like"/>
    <property type="match status" value="1"/>
</dbReference>
<dbReference type="PANTHER" id="PTHR43537">
    <property type="entry name" value="TRANSCRIPTIONAL REGULATOR, GNTR FAMILY"/>
    <property type="match status" value="1"/>
</dbReference>
<evidence type="ECO:0000256" key="1">
    <source>
        <dbReference type="ARBA" id="ARBA00023015"/>
    </source>
</evidence>
<dbReference type="SMART" id="SM00345">
    <property type="entry name" value="HTH_GNTR"/>
    <property type="match status" value="2"/>
</dbReference>
<keyword evidence="1" id="KW-0805">Transcription regulation</keyword>
<dbReference type="Proteomes" id="UP000509782">
    <property type="component" value="Chromosome"/>
</dbReference>